<dbReference type="SUPFAM" id="SSF48403">
    <property type="entry name" value="Ankyrin repeat"/>
    <property type="match status" value="1"/>
</dbReference>
<proteinExistence type="predicted"/>
<dbReference type="AlphaFoldDB" id="A0A3B0YWX2"/>
<name>A0A3B0YWX2_9ZZZZ</name>
<protein>
    <submittedName>
        <fullName evidence="1">Uncharacterized protein</fullName>
    </submittedName>
</protein>
<sequence>MNFYLKNLFFIISAVLLSGCAWSSEGEVFISDTMTKLCEEARYGELNLNTVQNKEPLENSHLFNCAISVVVSLPDEKSSSIEIRNKQKIKIADFFISQDIDINYEDESESTLVISVIASYMPSEWKIRIVKTLISKGCDINKKNKYGKSAVDLAKFKKESEIIKILLKHIDKI</sequence>
<reference evidence="1" key="1">
    <citation type="submission" date="2018-06" db="EMBL/GenBank/DDBJ databases">
        <authorList>
            <person name="Zhirakovskaya E."/>
        </authorList>
    </citation>
    <scope>NUCLEOTIDE SEQUENCE</scope>
</reference>
<dbReference type="PROSITE" id="PS51257">
    <property type="entry name" value="PROKAR_LIPOPROTEIN"/>
    <property type="match status" value="1"/>
</dbReference>
<accession>A0A3B0YWX2</accession>
<dbReference type="EMBL" id="UOFQ01000024">
    <property type="protein sequence ID" value="VAW85555.1"/>
    <property type="molecule type" value="Genomic_DNA"/>
</dbReference>
<dbReference type="InterPro" id="IPR036770">
    <property type="entry name" value="Ankyrin_rpt-contain_sf"/>
</dbReference>
<gene>
    <name evidence="1" type="ORF">MNBD_GAMMA17-631</name>
</gene>
<organism evidence="1">
    <name type="scientific">hydrothermal vent metagenome</name>
    <dbReference type="NCBI Taxonomy" id="652676"/>
    <lineage>
        <taxon>unclassified sequences</taxon>
        <taxon>metagenomes</taxon>
        <taxon>ecological metagenomes</taxon>
    </lineage>
</organism>
<evidence type="ECO:0000313" key="1">
    <source>
        <dbReference type="EMBL" id="VAW85555.1"/>
    </source>
</evidence>
<dbReference type="Gene3D" id="1.25.40.20">
    <property type="entry name" value="Ankyrin repeat-containing domain"/>
    <property type="match status" value="1"/>
</dbReference>